<evidence type="ECO:0000313" key="2">
    <source>
        <dbReference type="EMBL" id="MBM6700144.1"/>
    </source>
</evidence>
<dbReference type="EMBL" id="JACLYU010000016">
    <property type="protein sequence ID" value="MBM6700144.1"/>
    <property type="molecule type" value="Genomic_DNA"/>
</dbReference>
<keyword evidence="3" id="KW-1185">Reference proteome</keyword>
<evidence type="ECO:0000256" key="1">
    <source>
        <dbReference type="SAM" id="Phobius"/>
    </source>
</evidence>
<gene>
    <name evidence="2" type="ORF">H7U32_07515</name>
</gene>
<comment type="caution">
    <text evidence="2">The sequence shown here is derived from an EMBL/GenBank/DDBJ whole genome shotgun (WGS) entry which is preliminary data.</text>
</comment>
<dbReference type="AlphaFoldDB" id="A0A939BA48"/>
<keyword evidence="1" id="KW-1133">Transmembrane helix</keyword>
<sequence>MLYDDPAASQNADSTTGASSTHLTDFYRWYASIEHEEGVYLAHTEHYDATSLINLSGAYSTVPTQPFWYFTASPSYLQSQGFPVEQSLIDRAEQGEAVYLIPSTMSRSERNRMRGYLTESALQHKAWTSGISTPFMRQGVVTVHTYQPQTPLFTWTDNTELTNETTTPVIRLTTAANMTPFEAESLNATGLTSSYVKLTDRAAGTYLTAGYCARYGMGEYPPVFKPTGDFIAGLRKSAIQLLQLFGGLALLMGVFQFIAVIVLCRIYATTRREAIGVKRLLGHPLWRIFGATFLMVVIVSAVTILACIMLGSAAGIVAAGIMLIVQLVTLSWQSRRLATSLLRTLITAE</sequence>
<reference evidence="2" key="2">
    <citation type="journal article" date="2021" name="Sci. Rep.">
        <title>The distribution of antibiotic resistance genes in chicken gut microbiota commensals.</title>
        <authorList>
            <person name="Juricova H."/>
            <person name="Matiasovicova J."/>
            <person name="Kubasova T."/>
            <person name="Cejkova D."/>
            <person name="Rychlik I."/>
        </authorList>
    </citation>
    <scope>NUCLEOTIDE SEQUENCE</scope>
    <source>
        <strain evidence="2">An836</strain>
    </source>
</reference>
<dbReference type="RefSeq" id="WP_204469464.1">
    <property type="nucleotide sequence ID" value="NZ_JACLYU010000016.1"/>
</dbReference>
<reference evidence="2" key="1">
    <citation type="submission" date="2020-08" db="EMBL/GenBank/DDBJ databases">
        <authorList>
            <person name="Cejkova D."/>
            <person name="Kubasova T."/>
            <person name="Jahodarova E."/>
            <person name="Rychlik I."/>
        </authorList>
    </citation>
    <scope>NUCLEOTIDE SEQUENCE</scope>
    <source>
        <strain evidence="2">An836</strain>
    </source>
</reference>
<keyword evidence="1" id="KW-0472">Membrane</keyword>
<organism evidence="2 3">
    <name type="scientific">Bifidobacterium pullorum subsp. saeculare</name>
    <dbReference type="NCBI Taxonomy" id="78257"/>
    <lineage>
        <taxon>Bacteria</taxon>
        <taxon>Bacillati</taxon>
        <taxon>Actinomycetota</taxon>
        <taxon>Actinomycetes</taxon>
        <taxon>Bifidobacteriales</taxon>
        <taxon>Bifidobacteriaceae</taxon>
        <taxon>Bifidobacterium</taxon>
    </lineage>
</organism>
<keyword evidence="1" id="KW-0812">Transmembrane</keyword>
<accession>A0A939BA48</accession>
<proteinExistence type="predicted"/>
<protein>
    <recommendedName>
        <fullName evidence="4">DUF1430 domain-containing protein</fullName>
    </recommendedName>
</protein>
<evidence type="ECO:0000313" key="3">
    <source>
        <dbReference type="Proteomes" id="UP000718821"/>
    </source>
</evidence>
<dbReference type="Proteomes" id="UP000718821">
    <property type="component" value="Unassembled WGS sequence"/>
</dbReference>
<name>A0A939BA48_9BIFI</name>
<feature type="transmembrane region" description="Helical" evidence="1">
    <location>
        <begin position="312"/>
        <end position="332"/>
    </location>
</feature>
<feature type="transmembrane region" description="Helical" evidence="1">
    <location>
        <begin position="285"/>
        <end position="306"/>
    </location>
</feature>
<evidence type="ECO:0008006" key="4">
    <source>
        <dbReference type="Google" id="ProtNLM"/>
    </source>
</evidence>
<feature type="transmembrane region" description="Helical" evidence="1">
    <location>
        <begin position="244"/>
        <end position="264"/>
    </location>
</feature>